<dbReference type="InterPro" id="IPR029063">
    <property type="entry name" value="SAM-dependent_MTases_sf"/>
</dbReference>
<dbReference type="AlphaFoldDB" id="A0A927F1Z9"/>
<keyword evidence="2" id="KW-0808">Transferase</keyword>
<evidence type="ECO:0000313" key="2">
    <source>
        <dbReference type="EMBL" id="MBD3932856.1"/>
    </source>
</evidence>
<comment type="caution">
    <text evidence="2">The sequence shown here is derived from an EMBL/GenBank/DDBJ whole genome shotgun (WGS) entry which is preliminary data.</text>
</comment>
<name>A0A927F1Z9_9ACTN</name>
<sequence>MTATSATPAQPSPSAAATTPPAAGAPEDALPRPTRFADVKGWFFPADQHLFAWFLDRQERLGEPGDLLELGSYLGKSAIFTGARQRPGDRFTVCDLFDAPAEDAANAREMRASYATLSRRSFEANYLAFHDALPTVVQGLTSVIRDHVPDASCRFAHIDASHLYEHVRADIEAVGAMLAPHGIVALDDYRSEHCPGVAAATWEAVLVGRLQPVCVSGNKFYGTWGDPRPVRADLLEWLSGQQDLWFEEQSVAGHPLIRVKPRKGAAEPPQPAPRHAAGASAASATSTSAPPTRRAARPAPRPRGPLGAVRRVAVDLLPPIVTRALLSALRRR</sequence>
<accession>A0A927F1Z9</accession>
<dbReference type="Proteomes" id="UP000632289">
    <property type="component" value="Unassembled WGS sequence"/>
</dbReference>
<dbReference type="GO" id="GO:0008168">
    <property type="term" value="F:methyltransferase activity"/>
    <property type="evidence" value="ECO:0007669"/>
    <property type="project" value="UniProtKB-KW"/>
</dbReference>
<dbReference type="GO" id="GO:0032259">
    <property type="term" value="P:methylation"/>
    <property type="evidence" value="ECO:0007669"/>
    <property type="project" value="UniProtKB-KW"/>
</dbReference>
<dbReference type="EMBL" id="JACXYU010000007">
    <property type="protein sequence ID" value="MBD3932856.1"/>
    <property type="molecule type" value="Genomic_DNA"/>
</dbReference>
<dbReference type="Pfam" id="PF13578">
    <property type="entry name" value="Methyltransf_24"/>
    <property type="match status" value="1"/>
</dbReference>
<proteinExistence type="predicted"/>
<feature type="region of interest" description="Disordered" evidence="1">
    <location>
        <begin position="1"/>
        <end position="31"/>
    </location>
</feature>
<dbReference type="RefSeq" id="WP_191210163.1">
    <property type="nucleotide sequence ID" value="NZ_BAABKL010000050.1"/>
</dbReference>
<reference evidence="2" key="1">
    <citation type="submission" date="2020-09" db="EMBL/GenBank/DDBJ databases">
        <title>Secondary metabolite and genome analysis of marine Streptomyces chumphonensis KK1-2T.</title>
        <authorList>
            <person name="Phongsopitanun W."/>
            <person name="Kanchanasin P."/>
            <person name="Pittayakhajonwut P."/>
            <person name="Suwanborirux K."/>
            <person name="Tanasupawat S."/>
        </authorList>
    </citation>
    <scope>NUCLEOTIDE SEQUENCE</scope>
    <source>
        <strain evidence="2">KK1-2</strain>
    </source>
</reference>
<dbReference type="Gene3D" id="3.40.50.150">
    <property type="entry name" value="Vaccinia Virus protein VP39"/>
    <property type="match status" value="1"/>
</dbReference>
<feature type="region of interest" description="Disordered" evidence="1">
    <location>
        <begin position="261"/>
        <end position="308"/>
    </location>
</feature>
<keyword evidence="3" id="KW-1185">Reference proteome</keyword>
<evidence type="ECO:0000256" key="1">
    <source>
        <dbReference type="SAM" id="MobiDB-lite"/>
    </source>
</evidence>
<gene>
    <name evidence="2" type="ORF">IF129_15010</name>
</gene>
<feature type="compositionally biased region" description="Low complexity" evidence="1">
    <location>
        <begin position="1"/>
        <end position="26"/>
    </location>
</feature>
<keyword evidence="2" id="KW-0489">Methyltransferase</keyword>
<evidence type="ECO:0000313" key="3">
    <source>
        <dbReference type="Proteomes" id="UP000632289"/>
    </source>
</evidence>
<dbReference type="SUPFAM" id="SSF53335">
    <property type="entry name" value="S-adenosyl-L-methionine-dependent methyltransferases"/>
    <property type="match status" value="1"/>
</dbReference>
<protein>
    <submittedName>
        <fullName evidence="2">Class I SAM-dependent methyltransferase</fullName>
    </submittedName>
</protein>
<organism evidence="2 3">
    <name type="scientific">Streptomyces chumphonensis</name>
    <dbReference type="NCBI Taxonomy" id="1214925"/>
    <lineage>
        <taxon>Bacteria</taxon>
        <taxon>Bacillati</taxon>
        <taxon>Actinomycetota</taxon>
        <taxon>Actinomycetes</taxon>
        <taxon>Kitasatosporales</taxon>
        <taxon>Streptomycetaceae</taxon>
        <taxon>Streptomyces</taxon>
    </lineage>
</organism>
<feature type="compositionally biased region" description="Low complexity" evidence="1">
    <location>
        <begin position="273"/>
        <end position="293"/>
    </location>
</feature>